<dbReference type="Proteomes" id="UP000717696">
    <property type="component" value="Unassembled WGS sequence"/>
</dbReference>
<proteinExistence type="predicted"/>
<dbReference type="EMBL" id="JAGMUU010000015">
    <property type="protein sequence ID" value="KAH7137194.1"/>
    <property type="molecule type" value="Genomic_DNA"/>
</dbReference>
<accession>A0A9P9J0N3</accession>
<comment type="caution">
    <text evidence="1">The sequence shown here is derived from an EMBL/GenBank/DDBJ whole genome shotgun (WGS) entry which is preliminary data.</text>
</comment>
<organism evidence="1 2">
    <name type="scientific">Dactylonectria estremocensis</name>
    <dbReference type="NCBI Taxonomy" id="1079267"/>
    <lineage>
        <taxon>Eukaryota</taxon>
        <taxon>Fungi</taxon>
        <taxon>Dikarya</taxon>
        <taxon>Ascomycota</taxon>
        <taxon>Pezizomycotina</taxon>
        <taxon>Sordariomycetes</taxon>
        <taxon>Hypocreomycetidae</taxon>
        <taxon>Hypocreales</taxon>
        <taxon>Nectriaceae</taxon>
        <taxon>Dactylonectria</taxon>
    </lineage>
</organism>
<protein>
    <submittedName>
        <fullName evidence="1">Uncharacterized protein</fullName>
    </submittedName>
</protein>
<sequence>MTAIIPAAASRADRLRSALDVRSRQIVDFVSVVPLIMNQENRHRHVFTTRELDQHRRRYHSGRLFHPTGQPRRQGFISWGGMAGERTLGWLLRGVGRGAFGMPHCCDSVGLEVGSWGRTRRMQAHCGACLDTRGLARSSEKMMRTVIRADVYWTQSDVPDMAVGAGAMRHSAVGIAARRPPVPEVTSTVTFQMHNPDGSD</sequence>
<dbReference type="AlphaFoldDB" id="A0A9P9J0N3"/>
<evidence type="ECO:0000313" key="1">
    <source>
        <dbReference type="EMBL" id="KAH7137194.1"/>
    </source>
</evidence>
<reference evidence="1" key="1">
    <citation type="journal article" date="2021" name="Nat. Commun.">
        <title>Genetic determinants of endophytism in the Arabidopsis root mycobiome.</title>
        <authorList>
            <person name="Mesny F."/>
            <person name="Miyauchi S."/>
            <person name="Thiergart T."/>
            <person name="Pickel B."/>
            <person name="Atanasova L."/>
            <person name="Karlsson M."/>
            <person name="Huettel B."/>
            <person name="Barry K.W."/>
            <person name="Haridas S."/>
            <person name="Chen C."/>
            <person name="Bauer D."/>
            <person name="Andreopoulos W."/>
            <person name="Pangilinan J."/>
            <person name="LaButti K."/>
            <person name="Riley R."/>
            <person name="Lipzen A."/>
            <person name="Clum A."/>
            <person name="Drula E."/>
            <person name="Henrissat B."/>
            <person name="Kohler A."/>
            <person name="Grigoriev I.V."/>
            <person name="Martin F.M."/>
            <person name="Hacquard S."/>
        </authorList>
    </citation>
    <scope>NUCLEOTIDE SEQUENCE</scope>
    <source>
        <strain evidence="1">MPI-CAGE-AT-0021</strain>
    </source>
</reference>
<name>A0A9P9J0N3_9HYPO</name>
<evidence type="ECO:0000313" key="2">
    <source>
        <dbReference type="Proteomes" id="UP000717696"/>
    </source>
</evidence>
<keyword evidence="2" id="KW-1185">Reference proteome</keyword>
<gene>
    <name evidence="1" type="ORF">B0J13DRAFT_639492</name>
</gene>